<evidence type="ECO:0000313" key="1">
    <source>
        <dbReference type="EMBL" id="GAA1987406.1"/>
    </source>
</evidence>
<sequence>MHDDLISSYANDRLGAVAPGLIGSGADALPAFSVTAVTVPTGIWVSAAGTTYTNAAG</sequence>
<dbReference type="EMBL" id="BAAANN010000046">
    <property type="protein sequence ID" value="GAA1987406.1"/>
    <property type="molecule type" value="Genomic_DNA"/>
</dbReference>
<gene>
    <name evidence="1" type="ORF">GCM10009754_76840</name>
</gene>
<reference evidence="2" key="1">
    <citation type="journal article" date="2019" name="Int. J. Syst. Evol. Microbiol.">
        <title>The Global Catalogue of Microorganisms (GCM) 10K type strain sequencing project: providing services to taxonomists for standard genome sequencing and annotation.</title>
        <authorList>
            <consortium name="The Broad Institute Genomics Platform"/>
            <consortium name="The Broad Institute Genome Sequencing Center for Infectious Disease"/>
            <person name="Wu L."/>
            <person name="Ma J."/>
        </authorList>
    </citation>
    <scope>NUCLEOTIDE SEQUENCE [LARGE SCALE GENOMIC DNA]</scope>
    <source>
        <strain evidence="2">JCM 14545</strain>
    </source>
</reference>
<dbReference type="Proteomes" id="UP001501116">
    <property type="component" value="Unassembled WGS sequence"/>
</dbReference>
<dbReference type="RefSeq" id="WP_344430223.1">
    <property type="nucleotide sequence ID" value="NZ_BAAANN010000046.1"/>
</dbReference>
<proteinExistence type="predicted"/>
<protein>
    <submittedName>
        <fullName evidence="1">Uncharacterized protein</fullName>
    </submittedName>
</protein>
<name>A0ABP5DWB6_9PSEU</name>
<organism evidence="1 2">
    <name type="scientific">Amycolatopsis minnesotensis</name>
    <dbReference type="NCBI Taxonomy" id="337894"/>
    <lineage>
        <taxon>Bacteria</taxon>
        <taxon>Bacillati</taxon>
        <taxon>Actinomycetota</taxon>
        <taxon>Actinomycetes</taxon>
        <taxon>Pseudonocardiales</taxon>
        <taxon>Pseudonocardiaceae</taxon>
        <taxon>Amycolatopsis</taxon>
    </lineage>
</organism>
<comment type="caution">
    <text evidence="1">The sequence shown here is derived from an EMBL/GenBank/DDBJ whole genome shotgun (WGS) entry which is preliminary data.</text>
</comment>
<keyword evidence="2" id="KW-1185">Reference proteome</keyword>
<accession>A0ABP5DWB6</accession>
<evidence type="ECO:0000313" key="2">
    <source>
        <dbReference type="Proteomes" id="UP001501116"/>
    </source>
</evidence>